<evidence type="ECO:0000313" key="12">
    <source>
        <dbReference type="Proteomes" id="UP001234787"/>
    </source>
</evidence>
<dbReference type="SUPFAM" id="SSF56112">
    <property type="entry name" value="Protein kinase-like (PK-like)"/>
    <property type="match status" value="1"/>
</dbReference>
<dbReference type="Gene3D" id="1.10.510.10">
    <property type="entry name" value="Transferase(Phosphotransferase) domain 1"/>
    <property type="match status" value="1"/>
</dbReference>
<keyword evidence="4" id="KW-0808">Transferase</keyword>
<reference evidence="11" key="1">
    <citation type="submission" date="2022-12" db="EMBL/GenBank/DDBJ databases">
        <title>Chromosome-Level Genome Assembly of Japanese Cedar (Cryptomeriajaponica D. Don).</title>
        <authorList>
            <person name="Fujino T."/>
            <person name="Yamaguchi K."/>
            <person name="Yokoyama T."/>
            <person name="Hamanaka T."/>
            <person name="Harazono Y."/>
            <person name="Kamada H."/>
            <person name="Kobayashi W."/>
            <person name="Ujino-Ihara T."/>
            <person name="Uchiyama K."/>
            <person name="Matsumoto A."/>
            <person name="Izuno A."/>
            <person name="Tsumura Y."/>
            <person name="Toyoda A."/>
            <person name="Shigenobu S."/>
            <person name="Moriguchi Y."/>
            <person name="Ueno S."/>
            <person name="Kasahara M."/>
        </authorList>
    </citation>
    <scope>NUCLEOTIDE SEQUENCE</scope>
</reference>
<evidence type="ECO:0000259" key="10">
    <source>
        <dbReference type="PROSITE" id="PS50011"/>
    </source>
</evidence>
<evidence type="ECO:0000256" key="3">
    <source>
        <dbReference type="ARBA" id="ARBA00022527"/>
    </source>
</evidence>
<keyword evidence="5" id="KW-0547">Nucleotide-binding</keyword>
<dbReference type="GO" id="GO:0005524">
    <property type="term" value="F:ATP binding"/>
    <property type="evidence" value="ECO:0007669"/>
    <property type="project" value="UniProtKB-KW"/>
</dbReference>
<dbReference type="FunFam" id="1.10.510.10:FF:000294">
    <property type="entry name" value="Serine/threonine-protein kinase OXI1"/>
    <property type="match status" value="1"/>
</dbReference>
<evidence type="ECO:0000256" key="6">
    <source>
        <dbReference type="ARBA" id="ARBA00022777"/>
    </source>
</evidence>
<dbReference type="PANTHER" id="PTHR45637">
    <property type="entry name" value="FLIPPASE KINASE 1-RELATED"/>
    <property type="match status" value="1"/>
</dbReference>
<feature type="domain" description="Protein kinase" evidence="10">
    <location>
        <begin position="1"/>
        <end position="212"/>
    </location>
</feature>
<dbReference type="InterPro" id="IPR000719">
    <property type="entry name" value="Prot_kinase_dom"/>
</dbReference>
<evidence type="ECO:0000256" key="5">
    <source>
        <dbReference type="ARBA" id="ARBA00022741"/>
    </source>
</evidence>
<evidence type="ECO:0000256" key="7">
    <source>
        <dbReference type="ARBA" id="ARBA00022840"/>
    </source>
</evidence>
<evidence type="ECO:0000313" key="11">
    <source>
        <dbReference type="EMBL" id="GLJ57721.1"/>
    </source>
</evidence>
<dbReference type="Proteomes" id="UP001234787">
    <property type="component" value="Unassembled WGS sequence"/>
</dbReference>
<dbReference type="Gene3D" id="3.30.200.20">
    <property type="entry name" value="Phosphorylase Kinase, domain 1"/>
    <property type="match status" value="1"/>
</dbReference>
<dbReference type="PROSITE" id="PS00108">
    <property type="entry name" value="PROTEIN_KINASE_ST"/>
    <property type="match status" value="1"/>
</dbReference>
<sequence length="215" mass="25138">MSKEQMKAYKLAATEKEILSSLDHPFLPSLLTHFESETHTFLAMEYCSGGDINVLRHRFYAAEVIVALEYLHEKGIVYRDLKPENILVQDSGHIMLTDFDLSLCLISDHGEYNEWKSRSFVGTEEYIAPEVLWGKFHSYPVEWWSFGVFLYEMSHGQTPFRGFSRKDTFVNIMSKDPFFSSSSSLDDLIQKLLAKEPTERLNRKQIKSHQFFWDM</sequence>
<organism evidence="11 12">
    <name type="scientific">Cryptomeria japonica</name>
    <name type="common">Japanese cedar</name>
    <name type="synonym">Cupressus japonica</name>
    <dbReference type="NCBI Taxonomy" id="3369"/>
    <lineage>
        <taxon>Eukaryota</taxon>
        <taxon>Viridiplantae</taxon>
        <taxon>Streptophyta</taxon>
        <taxon>Embryophyta</taxon>
        <taxon>Tracheophyta</taxon>
        <taxon>Spermatophyta</taxon>
        <taxon>Pinopsida</taxon>
        <taxon>Pinidae</taxon>
        <taxon>Conifers II</taxon>
        <taxon>Cupressales</taxon>
        <taxon>Cupressaceae</taxon>
        <taxon>Cryptomeria</taxon>
    </lineage>
</organism>
<dbReference type="InterPro" id="IPR011009">
    <property type="entry name" value="Kinase-like_dom_sf"/>
</dbReference>
<keyword evidence="7" id="KW-0067">ATP-binding</keyword>
<gene>
    <name evidence="11" type="ORF">SUGI_1369080</name>
</gene>
<comment type="catalytic activity">
    <reaction evidence="9">
        <text>L-seryl-[protein] + ATP = O-phospho-L-seryl-[protein] + ADP + H(+)</text>
        <dbReference type="Rhea" id="RHEA:17989"/>
        <dbReference type="Rhea" id="RHEA-COMP:9863"/>
        <dbReference type="Rhea" id="RHEA-COMP:11604"/>
        <dbReference type="ChEBI" id="CHEBI:15378"/>
        <dbReference type="ChEBI" id="CHEBI:29999"/>
        <dbReference type="ChEBI" id="CHEBI:30616"/>
        <dbReference type="ChEBI" id="CHEBI:83421"/>
        <dbReference type="ChEBI" id="CHEBI:456216"/>
        <dbReference type="EC" id="2.7.11.1"/>
    </reaction>
</comment>
<dbReference type="PROSITE" id="PS50011">
    <property type="entry name" value="PROTEIN_KINASE_DOM"/>
    <property type="match status" value="1"/>
</dbReference>
<keyword evidence="3" id="KW-0723">Serine/threonine-protein kinase</keyword>
<proteinExistence type="inferred from homology"/>
<comment type="catalytic activity">
    <reaction evidence="8">
        <text>L-threonyl-[protein] + ATP = O-phospho-L-threonyl-[protein] + ADP + H(+)</text>
        <dbReference type="Rhea" id="RHEA:46608"/>
        <dbReference type="Rhea" id="RHEA-COMP:11060"/>
        <dbReference type="Rhea" id="RHEA-COMP:11605"/>
        <dbReference type="ChEBI" id="CHEBI:15378"/>
        <dbReference type="ChEBI" id="CHEBI:30013"/>
        <dbReference type="ChEBI" id="CHEBI:30616"/>
        <dbReference type="ChEBI" id="CHEBI:61977"/>
        <dbReference type="ChEBI" id="CHEBI:456216"/>
        <dbReference type="EC" id="2.7.11.1"/>
    </reaction>
</comment>
<dbReference type="Pfam" id="PF00069">
    <property type="entry name" value="Pkinase"/>
    <property type="match status" value="1"/>
</dbReference>
<accession>A0AAD3NR52</accession>
<evidence type="ECO:0000256" key="4">
    <source>
        <dbReference type="ARBA" id="ARBA00022679"/>
    </source>
</evidence>
<keyword evidence="12" id="KW-1185">Reference proteome</keyword>
<dbReference type="GO" id="GO:0004674">
    <property type="term" value="F:protein serine/threonine kinase activity"/>
    <property type="evidence" value="ECO:0007669"/>
    <property type="project" value="UniProtKB-KW"/>
</dbReference>
<name>A0AAD3NR52_CRYJA</name>
<comment type="similarity">
    <text evidence="1">Belongs to the protein kinase superfamily. AGC Ser/Thr protein kinase family.</text>
</comment>
<dbReference type="InterPro" id="IPR008271">
    <property type="entry name" value="Ser/Thr_kinase_AS"/>
</dbReference>
<evidence type="ECO:0000256" key="2">
    <source>
        <dbReference type="ARBA" id="ARBA00012513"/>
    </source>
</evidence>
<evidence type="ECO:0000256" key="1">
    <source>
        <dbReference type="ARBA" id="ARBA00009903"/>
    </source>
</evidence>
<dbReference type="AlphaFoldDB" id="A0AAD3NR52"/>
<protein>
    <recommendedName>
        <fullName evidence="2">non-specific serine/threonine protein kinase</fullName>
        <ecNumber evidence="2">2.7.11.1</ecNumber>
    </recommendedName>
</protein>
<comment type="caution">
    <text evidence="11">The sequence shown here is derived from an EMBL/GenBank/DDBJ whole genome shotgun (WGS) entry which is preliminary data.</text>
</comment>
<dbReference type="SMART" id="SM00220">
    <property type="entry name" value="S_TKc"/>
    <property type="match status" value="1"/>
</dbReference>
<evidence type="ECO:0000256" key="9">
    <source>
        <dbReference type="ARBA" id="ARBA00048679"/>
    </source>
</evidence>
<dbReference type="EC" id="2.7.11.1" evidence="2"/>
<evidence type="ECO:0000256" key="8">
    <source>
        <dbReference type="ARBA" id="ARBA00047899"/>
    </source>
</evidence>
<keyword evidence="6" id="KW-0418">Kinase</keyword>
<dbReference type="EMBL" id="BSEH01000178">
    <property type="protein sequence ID" value="GLJ57721.1"/>
    <property type="molecule type" value="Genomic_DNA"/>
</dbReference>